<feature type="compositionally biased region" description="Acidic residues" evidence="2">
    <location>
        <begin position="2844"/>
        <end position="2854"/>
    </location>
</feature>
<feature type="compositionally biased region" description="Polar residues" evidence="2">
    <location>
        <begin position="3683"/>
        <end position="3692"/>
    </location>
</feature>
<feature type="compositionally biased region" description="Polar residues" evidence="2">
    <location>
        <begin position="2866"/>
        <end position="2882"/>
    </location>
</feature>
<dbReference type="Proteomes" id="UP000663872">
    <property type="component" value="Unassembled WGS sequence"/>
</dbReference>
<name>A0A817WYU3_9BILA</name>
<feature type="region of interest" description="Disordered" evidence="2">
    <location>
        <begin position="2433"/>
        <end position="2453"/>
    </location>
</feature>
<feature type="region of interest" description="Disordered" evidence="2">
    <location>
        <begin position="3081"/>
        <end position="3139"/>
    </location>
</feature>
<evidence type="ECO:0000313" key="4">
    <source>
        <dbReference type="Proteomes" id="UP000663872"/>
    </source>
</evidence>
<feature type="compositionally biased region" description="Polar residues" evidence="2">
    <location>
        <begin position="444"/>
        <end position="454"/>
    </location>
</feature>
<proteinExistence type="predicted"/>
<feature type="coiled-coil region" evidence="1">
    <location>
        <begin position="173"/>
        <end position="200"/>
    </location>
</feature>
<feature type="compositionally biased region" description="Polar residues" evidence="2">
    <location>
        <begin position="1820"/>
        <end position="1834"/>
    </location>
</feature>
<feature type="compositionally biased region" description="Basic and acidic residues" evidence="2">
    <location>
        <begin position="1050"/>
        <end position="1073"/>
    </location>
</feature>
<comment type="caution">
    <text evidence="3">The sequence shown here is derived from an EMBL/GenBank/DDBJ whole genome shotgun (WGS) entry which is preliminary data.</text>
</comment>
<feature type="compositionally biased region" description="Basic and acidic residues" evidence="2">
    <location>
        <begin position="3575"/>
        <end position="3585"/>
    </location>
</feature>
<feature type="region of interest" description="Disordered" evidence="2">
    <location>
        <begin position="2737"/>
        <end position="2974"/>
    </location>
</feature>
<evidence type="ECO:0000256" key="1">
    <source>
        <dbReference type="SAM" id="Coils"/>
    </source>
</evidence>
<feature type="region of interest" description="Disordered" evidence="2">
    <location>
        <begin position="3239"/>
        <end position="3325"/>
    </location>
</feature>
<feature type="region of interest" description="Disordered" evidence="2">
    <location>
        <begin position="2632"/>
        <end position="2657"/>
    </location>
</feature>
<feature type="compositionally biased region" description="Polar residues" evidence="2">
    <location>
        <begin position="1093"/>
        <end position="1132"/>
    </location>
</feature>
<feature type="region of interest" description="Disordered" evidence="2">
    <location>
        <begin position="1044"/>
        <end position="1132"/>
    </location>
</feature>
<feature type="region of interest" description="Disordered" evidence="2">
    <location>
        <begin position="3541"/>
        <end position="3585"/>
    </location>
</feature>
<feature type="compositionally biased region" description="Polar residues" evidence="2">
    <location>
        <begin position="2433"/>
        <end position="2442"/>
    </location>
</feature>
<feature type="compositionally biased region" description="Polar residues" evidence="2">
    <location>
        <begin position="2766"/>
        <end position="2780"/>
    </location>
</feature>
<feature type="region of interest" description="Disordered" evidence="2">
    <location>
        <begin position="268"/>
        <end position="290"/>
    </location>
</feature>
<sequence>MENRVSSSFNNNNKNENISLSNNSSTCTTNSNSTRHRCCEYESSYPSMSRYRTSLSSSPYRKIHYLDDSDEEIINEEIIDITNIDHYPTLIERWGDDAKTIIKHDGEFIIEDYVEFEETEPTIMEEISYEIIYSDGQIKSTREVQHSYVEARNFSKIKKRRIKRKRSKLESHSTDINERAAQLLDEMRNLSSEIDSMIQTTNKISNSNNDLSGDNDEITTINRAAENIIKNGLNENSKTIPNHSNDCSNIEIMGNETLFSVNEQISLQSHNSNKQKPRYQRDLIPQRVDDDEKTRQSYLLVKNEHHILHNDHVTNSLAQSSINDDHENMLEFRLQSADSESNLEKKPSAQQQVQSIENDTQSTITIERNFGQDQQSFIIQTNESISNIDSQNAISSNQLNKNIDADSCNDSTMETYEVTIEFEKEQISDQSFIRSQIDREYRLSNSNSTPSVMETKQDEFKHSSSTEIDANTLATSLNLQSSSDNFAKKQSPTSTSFVAQEENEPERLSSINHTMETFAQTQKPFLRSSIDSNQQGSTMNTTQDETIEHSSDVCTDKLRQIGTTYFPSIDNAREIIEETANDSINQTPLISTLLTSIDDNITTTLLSNEVLSDSPVDNAQFSIRNIISNESELLRSTHQDESFNDIDTKSFSSSQSIKFHDINTDSFSDPCNNLQQYADMNTADLITTDSCYSTHDLSSSSTESFTADSSFKTDFQDWNQSEYFITRNIEPISSEFPSVDIEESDKKTETSDLTRIYFELQEQRNNAPLHVYQEKSNDNHIGLKSFPHVTNLLSTEYHRVFGVSNDIINTVSDITKSVDVTFQSKDSNENKSIVIDDNRSIIPGVTSNLQLDFRYSSLLNRVDTLIQPLLNSLSINENESILANTQPLNERSDARMDYVNILDKATNSDQNVLKSSHNNESISQKNILSNDTTPIRSSNQSQIESNIISSQQTKTSMDDKISDVTEQIQNRIENIRHNTESIEQKDITTASSAFKFNNAVMPTPESIITPSAETKIKIGDEQNQQSTTELFVRAKDFLPAALLSSTPNATHKEPLQPIEKKQKQDEAARKIVDVNDSSSTVTEPTDGLDHMSSVRQQPLSISNYSDNNKLQNTLTGTERTDDNTQGQPNRNIEQSLIPKCSSCENQSMIVDPGYDCFSSIQSTSTRDQQKQDKTGDKSSDQKFPTMYDDYPWYSSYYTIVDAETKLTRLYKQFNFINTQQERSPTTVHIQSDFDNAQEPNDDRFHVVQRRKRVSSSTTHTHNEQSTNTILSPDIDLEPVILRGHPGVPIATGPIISQTTDTVNKKKHKKKKKDDKETIFFDAPEFVPSNVNQEQNNKSQITEQLASMPIDSNKDESQKESNETAQTTDKAQDECQNKSSSQNTQLMSDFIDKQQQQQQQPSPITVNIQSELNENVSIHNRVLDKSSEQDDGEFHVVQRRKRIPSSNTQTQIIPTTNTTFSPDIDLEPVVLHGNPGVSIVVPALVLQPADTVSKKKHKKKKRDQKETFFFDAPEFVASDVTKQQNDKLHSELVERVSSNSTQTINSSDVIAETASVQDNKSPVTHNLLLISSDSYNHKSQEKFNESVQVIDNNQEHIDQNAQQSLTSKNSCYSQQPKIADSECQHLSSIHQTSIIDHRQQSIPREKPLCHKVQVMHDDYPWYPSHYTIVDAETKFARLYKELNGINKQQQLSTSTVNIQSELNDKLTTDEPEFDNERQLGNGGFHVVQRRKRVPSSTTQSQVIPTTNTTLSPDIDLEPVVLHGHPSVPIAATPPIFSQPEDSVNKKKTKKKKKDKQETILFDAPELISSDVSKQENDKLHSQSAERVSSQNDETIDSSSVLIQSTITEQLSSIPINLDKDESLEQFNETVQILDNKQEQVTAQQPVKSDLTTIDDNNGFLSTTHLISTVDDKKQDECVAKSSDQKFRVTYDDYPWYSSYYSLADAEVKFAQLYKVLNCINEPQQLSTTAVSNQLELDNANEQENDGFHVVQRRKHVPSSTAQSQATPIINTALSPDIDLEPVVLHGHPILPIATPPLLLQPEDSVSKKKTKKKKKDKQETILFDAPELISSDVNKQENDKLQSQLVERVPSNNVETIHSSSVFTQSTITEQLSSMPINLDKDESPEQFSETVQILDNKQEQVTAQQPVKSDLTTIHDNNGFLSTTHLIPTVDDKTQGECVAKSACLNVDVMPDFINKQQLTSTEVNIQSELNENVSTQDRALQNSTEQNDDEFHDRALQNSTEQNDDEFHVVQRRKRIPSSTARTQGEVPTTATLSSDIDLEPVILHGHLSVPIATPRMTSSTVDTVSKKKHKKKKKDKQETIIFDAPEFVPSDKLQSQFVGQQCSTNIETVDSSNAVPKSETVIDDESVIAEQVLLIPINSEQDESHEHLNDIVQTLDKQQDQIIRPTQQSLIADSTNYSNQLANVNHSDDLLSSAQPTSAVDNEKQNTKSSNQNVQAMSDFISNQQLPPAAVTIQSELNEIVSTQNRLLDITREQDDDEFHVVQHRKCIPSSTTQTRSEILTTTALSSNIDLEPVVLHGHPDISIVTPPIDSQTVNATSKKKHKKKKKSTKEIFFDAPEILPSDINKSQQSDTRKSQSVKNQSTYADSSQTSLTIKPAFVPSEIFSTLTGDEQKGKALSKSNIANDDDYDDDGKNELTSDNACQSISTPVRAVLHNVKLISSSKVEQSIDNRSNVQPSPSSVIKTKTITTVESPKEDEDNEGFHPVHYHKRTLALPKPEKTTSASTVASKETHNADLDLTRSVIHENQNLSMPSTTITDNKTPKRKNTKQKKRKQEVASASNEQTAHEETTPILFSPIIRNSDVQPKPTLPSIVNIKKMPSPSEDDEEEEDNEGFQVVKYRKHSNTASQSRKVQQSSPNTKNSHEQYFNRKYLGPAERYDSASRPIPRNIPLRKTLSNKSKQDSYQTSTFTGSPRSASTDNRIITSTSVPNSFNTPKDMKQTTEQLKPVKNLQNQTIISTTPKPHQSSSTEQSSKPIVQEYHASTHTEKKTGIEKSTVLNITSTKTHGPKLIQDDDNDGFQLVRHQKNKTSTTAKQPKLTSPIDKKPTLTYVKQELSTITTSPPVDIEQTITPQEKSKKSKKNKEPTPPSPITQNSSPISITNDGQDQTANRNVQKIPQLPIKISNRLFSTEDKTISKPITNEIITSQANEQVHPTDNIQNLLASTISSQEVSKSSNELPDEAEPIHISQTSSPDIIRILNEPEEVVIKKSASTADIKHEQIKTSSNEKPSQCRKKKSRTPTKADDTNASLSSTIATIESDDDKQKLNSSTVQKSKIIESKAAQPQKSQQISTKKQHISNQNFEKNELLTTAPSQSTPPMQDNKPYEVANSKLDLFLPDYIRQQINTRQTSSSLVDNSNMSSTTITSSDMIQKRKQRAKMLTKDHEAKSLLTNEFDTTSNNEKIASTDFKNVTDIDEFIIQTDQTNNVSSQQNIDNILSRGFNLWLHEGQALSQQKDKSKSNRNLTHTLQSIIVQPLATNDDVKDSYTTSQTMQSIFTADVRTEKRIHINNAYFINHPKSLSTPSCIENQSNEKKSDDDDDSRKYDEDNDEDSMNDRPKKQRFHQADRHVLTKDKRKVNSNNDNNLQINFSTDDVQRCLGEDFYHQLENNNINNNNNNNTINFDDWAHFLEQQNSQQIESNSPTSLECFYAETLDDDTLLSNSVPNKSSVPHQKPRYGDFSKSDHEIITPESMTKLPSCKSKPSDTFRRWRKPQSITNQFDNDDEVFISHSANGLCRQVTP</sequence>
<dbReference type="EMBL" id="CAJNYT010000652">
    <property type="protein sequence ID" value="CAF3360977.1"/>
    <property type="molecule type" value="Genomic_DNA"/>
</dbReference>
<feature type="compositionally biased region" description="Basic residues" evidence="2">
    <location>
        <begin position="2784"/>
        <end position="2795"/>
    </location>
</feature>
<feature type="compositionally biased region" description="Basic and acidic residues" evidence="2">
    <location>
        <begin position="1351"/>
        <end position="1361"/>
    </location>
</feature>
<feature type="compositionally biased region" description="Low complexity" evidence="2">
    <location>
        <begin position="1"/>
        <end position="33"/>
    </location>
</feature>
<feature type="compositionally biased region" description="Polar residues" evidence="2">
    <location>
        <begin position="3268"/>
        <end position="3278"/>
    </location>
</feature>
<feature type="compositionally biased region" description="Basic and acidic residues" evidence="2">
    <location>
        <begin position="455"/>
        <end position="464"/>
    </location>
</feature>
<feature type="region of interest" description="Disordered" evidence="2">
    <location>
        <begin position="2582"/>
        <end position="2612"/>
    </location>
</feature>
<feature type="region of interest" description="Disordered" evidence="2">
    <location>
        <begin position="3372"/>
        <end position="3393"/>
    </location>
</feature>
<feature type="compositionally biased region" description="Basic and acidic residues" evidence="2">
    <location>
        <begin position="2751"/>
        <end position="2760"/>
    </location>
</feature>
<feature type="compositionally biased region" description="Polar residues" evidence="2">
    <location>
        <begin position="2916"/>
        <end position="2956"/>
    </location>
</feature>
<feature type="compositionally biased region" description="Polar residues" evidence="2">
    <location>
        <begin position="1733"/>
        <end position="1750"/>
    </location>
</feature>
<feature type="region of interest" description="Disordered" evidence="2">
    <location>
        <begin position="483"/>
        <end position="506"/>
    </location>
</feature>
<feature type="region of interest" description="Disordered" evidence="2">
    <location>
        <begin position="1160"/>
        <end position="1184"/>
    </location>
</feature>
<keyword evidence="1" id="KW-0175">Coiled coil</keyword>
<protein>
    <submittedName>
        <fullName evidence="3">Uncharacterized protein</fullName>
    </submittedName>
</protein>
<feature type="compositionally biased region" description="Low complexity" evidence="2">
    <location>
        <begin position="3372"/>
        <end position="3391"/>
    </location>
</feature>
<feature type="region of interest" description="Disordered" evidence="2">
    <location>
        <begin position="1"/>
        <end position="34"/>
    </location>
</feature>
<feature type="region of interest" description="Disordered" evidence="2">
    <location>
        <begin position="1728"/>
        <end position="1750"/>
    </location>
</feature>
<feature type="region of interest" description="Disordered" evidence="2">
    <location>
        <begin position="1350"/>
        <end position="1381"/>
    </location>
</feature>
<feature type="region of interest" description="Disordered" evidence="2">
    <location>
        <begin position="1769"/>
        <end position="1796"/>
    </location>
</feature>
<reference evidence="3" key="1">
    <citation type="submission" date="2021-02" db="EMBL/GenBank/DDBJ databases">
        <authorList>
            <person name="Nowell W R."/>
        </authorList>
    </citation>
    <scope>NUCLEOTIDE SEQUENCE</scope>
</reference>
<feature type="region of interest" description="Disordered" evidence="2">
    <location>
        <begin position="1810"/>
        <end position="1834"/>
    </location>
</feature>
<feature type="compositionally biased region" description="Polar residues" evidence="2">
    <location>
        <begin position="2586"/>
        <end position="2612"/>
    </location>
</feature>
<feature type="region of interest" description="Disordered" evidence="2">
    <location>
        <begin position="444"/>
        <end position="465"/>
    </location>
</feature>
<feature type="compositionally biased region" description="Polar residues" evidence="2">
    <location>
        <begin position="483"/>
        <end position="498"/>
    </location>
</feature>
<evidence type="ECO:0000313" key="3">
    <source>
        <dbReference type="EMBL" id="CAF3360977.1"/>
    </source>
</evidence>
<feature type="compositionally biased region" description="Basic and acidic residues" evidence="2">
    <location>
        <begin position="1167"/>
        <end position="1180"/>
    </location>
</feature>
<accession>A0A817WYU3</accession>
<feature type="compositionally biased region" description="Polar residues" evidence="2">
    <location>
        <begin position="3304"/>
        <end position="3325"/>
    </location>
</feature>
<feature type="compositionally biased region" description="Polar residues" evidence="2">
    <location>
        <begin position="3113"/>
        <end position="3137"/>
    </location>
</feature>
<feature type="region of interest" description="Disordered" evidence="2">
    <location>
        <begin position="3683"/>
        <end position="3703"/>
    </location>
</feature>
<organism evidence="3 4">
    <name type="scientific">Rotaria socialis</name>
    <dbReference type="NCBI Taxonomy" id="392032"/>
    <lineage>
        <taxon>Eukaryota</taxon>
        <taxon>Metazoa</taxon>
        <taxon>Spiralia</taxon>
        <taxon>Gnathifera</taxon>
        <taxon>Rotifera</taxon>
        <taxon>Eurotatoria</taxon>
        <taxon>Bdelloidea</taxon>
        <taxon>Philodinida</taxon>
        <taxon>Philodinidae</taxon>
        <taxon>Rotaria</taxon>
    </lineage>
</organism>
<feature type="region of interest" description="Disordered" evidence="2">
    <location>
        <begin position="1287"/>
        <end position="1316"/>
    </location>
</feature>
<gene>
    <name evidence="3" type="ORF">GRG538_LOCUS6431</name>
</gene>
<evidence type="ECO:0000256" key="2">
    <source>
        <dbReference type="SAM" id="MobiDB-lite"/>
    </source>
</evidence>
<feature type="compositionally biased region" description="Basic and acidic residues" evidence="2">
    <location>
        <begin position="3552"/>
        <end position="3567"/>
    </location>
</feature>